<dbReference type="Ensembl" id="ENST00000512855.5">
    <property type="protein sequence ID" value="ENSP00000501712.1"/>
    <property type="gene ID" value="ENSG00000237765.9"/>
</dbReference>
<reference evidence="2" key="4">
    <citation type="submission" date="2025-08" db="UniProtKB">
        <authorList>
            <consortium name="Ensembl"/>
        </authorList>
    </citation>
    <scope>IDENTIFICATION</scope>
</reference>
<gene>
    <name evidence="2" type="primary">FAM200B</name>
</gene>
<dbReference type="OpenTargets" id="ENSG00000237765"/>
<evidence type="ECO:0000313" key="2">
    <source>
        <dbReference type="Ensembl" id="ENSP00000501712.1"/>
    </source>
</evidence>
<dbReference type="MassIVE" id="A0A6Q8PFA1"/>
<organism evidence="2 3">
    <name type="scientific">Homo sapiens</name>
    <name type="common">Human</name>
    <dbReference type="NCBI Taxonomy" id="9606"/>
    <lineage>
        <taxon>Eukaryota</taxon>
        <taxon>Metazoa</taxon>
        <taxon>Chordata</taxon>
        <taxon>Craniata</taxon>
        <taxon>Vertebrata</taxon>
        <taxon>Euteleostomi</taxon>
        <taxon>Mammalia</taxon>
        <taxon>Eutheria</taxon>
        <taxon>Euarchontoglires</taxon>
        <taxon>Primates</taxon>
        <taxon>Haplorrhini</taxon>
        <taxon>Catarrhini</taxon>
        <taxon>Hominidae</taxon>
        <taxon>Homo</taxon>
    </lineage>
</organism>
<reference evidence="2 3" key="2">
    <citation type="journal article" date="2004" name="Nature">
        <title>Finishing the euchromatic sequence of the human genome.</title>
        <authorList>
            <consortium name="International Human Genome Sequencing Consortium"/>
        </authorList>
    </citation>
    <scope>NUCLEOTIDE SEQUENCE [LARGE SCALE GENOMIC DNA]</scope>
</reference>
<name>A0A6Q8PFA1_HUMAN</name>
<keyword evidence="3" id="KW-1185">Reference proteome</keyword>
<reference evidence="2" key="5">
    <citation type="submission" date="2025-09" db="UniProtKB">
        <authorList>
            <consortium name="Ensembl"/>
        </authorList>
    </citation>
    <scope>IDENTIFICATION</scope>
</reference>
<feature type="compositionally biased region" description="Polar residues" evidence="1">
    <location>
        <begin position="40"/>
        <end position="49"/>
    </location>
</feature>
<dbReference type="OrthoDB" id="1101576at2759"/>
<dbReference type="EMBL" id="AC114744">
    <property type="status" value="NOT_ANNOTATED_CDS"/>
    <property type="molecule type" value="Genomic_DNA"/>
</dbReference>
<dbReference type="Ensembl" id="ENST00000512855.5">
    <property type="protein sequence ID" value="ENSP00000501712.1"/>
    <property type="gene ID" value="ENSG00000237765.8"/>
</dbReference>
<feature type="non-terminal residue" evidence="2">
    <location>
        <position position="56"/>
    </location>
</feature>
<dbReference type="GeneTree" id="ENSGT00940000164387"/>
<evidence type="ECO:0000313" key="3">
    <source>
        <dbReference type="Proteomes" id="UP000005640"/>
    </source>
</evidence>
<dbReference type="Bgee" id="ENSG00000237765">
    <property type="expression patterns" value="Expressed in monocyte and 178 other cell types or tissues"/>
</dbReference>
<sequence length="56" mass="6428">MDHFFIKRKRNSEVKYTEACSSSSVESGIVNSDNIEKNTDSNLQTSTSFEPHFKKK</sequence>
<dbReference type="AlphaFoldDB" id="A0A6Q8PFA1"/>
<protein>
    <submittedName>
        <fullName evidence="2">Family with sequence similarity 200 member B</fullName>
    </submittedName>
</protein>
<dbReference type="OMA" id="YYMFPRF"/>
<dbReference type="ExpressionAtlas" id="A0A6Q8PFA1">
    <property type="expression patterns" value="baseline and differential"/>
</dbReference>
<evidence type="ECO:0000256" key="1">
    <source>
        <dbReference type="SAM" id="MobiDB-lite"/>
    </source>
</evidence>
<dbReference type="Proteomes" id="UP000005640">
    <property type="component" value="Chromosome 4"/>
</dbReference>
<reference evidence="2 3" key="3">
    <citation type="journal article" date="2005" name="Nature">
        <title>Generation and annotation of the DNA sequences of human chromosomes 2 and 4.</title>
        <authorList>
            <person name="Hillier L.W."/>
            <person name="Graves T.A."/>
            <person name="Fulton R.S."/>
            <person name="Fulton L.A."/>
            <person name="Pepin K.H."/>
            <person name="Minx P."/>
            <person name="Wagner-McPherson C."/>
            <person name="Layman D."/>
            <person name="Wylie K."/>
            <person name="Sekhon M."/>
            <person name="Becker M.C."/>
            <person name="Fewell G.A."/>
            <person name="Delehaunty K.D."/>
            <person name="Miner T.L."/>
            <person name="Nash W.E."/>
            <person name="Kremitzki C."/>
            <person name="Oddy L."/>
            <person name="Du H."/>
            <person name="Sun H."/>
            <person name="Bradshaw-Cordum H."/>
            <person name="Ali J."/>
            <person name="Carter J."/>
            <person name="Cordes M."/>
            <person name="Harris A."/>
            <person name="Isak A."/>
            <person name="van Brunt A."/>
            <person name="Nguyen C."/>
            <person name="Du F."/>
            <person name="Courtney L."/>
            <person name="Kalicki J."/>
            <person name="Ozersky P."/>
            <person name="Abbott S."/>
            <person name="Armstrong J."/>
            <person name="Belter E.A."/>
            <person name="Caruso L."/>
            <person name="Cedroni M."/>
            <person name="Cotton M."/>
            <person name="Davidson T."/>
            <person name="Desai A."/>
            <person name="Elliott G."/>
            <person name="Erb T."/>
            <person name="Fronick C."/>
            <person name="Gaige T."/>
            <person name="Haakenson W."/>
            <person name="Haglund K."/>
            <person name="Holmes A."/>
            <person name="Harkins R."/>
            <person name="Kim K."/>
            <person name="Kruchowski S.S."/>
            <person name="Strong C.M."/>
            <person name="Grewal N."/>
            <person name="Goyea E."/>
            <person name="Hou S."/>
            <person name="Levy A."/>
            <person name="Martinka S."/>
            <person name="Mead K."/>
            <person name="McLellan M.D."/>
            <person name="Meyer R."/>
            <person name="Randall-Maher J."/>
            <person name="Tomlinson C."/>
            <person name="Dauphin-Kohlberg S."/>
            <person name="Kozlowicz-Reilly A."/>
            <person name="Shah N."/>
            <person name="Swearengen-Shahid S."/>
            <person name="Snider J."/>
            <person name="Strong J.T."/>
            <person name="Thompson J."/>
            <person name="Yoakum M."/>
            <person name="Leonard S."/>
            <person name="Pearman C."/>
            <person name="Trani L."/>
            <person name="Radionenko M."/>
            <person name="Waligorski J.E."/>
            <person name="Wang C."/>
            <person name="Rock S.M."/>
            <person name="Tin-Wollam A.M."/>
            <person name="Maupin R."/>
            <person name="Latreille P."/>
            <person name="Wendl M.C."/>
            <person name="Yang S.P."/>
            <person name="Pohl C."/>
            <person name="Wallis J.W."/>
            <person name="Spieth J."/>
            <person name="Bieri T.A."/>
            <person name="Berkowicz N."/>
            <person name="Nelson J.O."/>
            <person name="Osborne J."/>
            <person name="Ding L."/>
            <person name="Meyer R."/>
            <person name="Sabo A."/>
            <person name="Shotland Y."/>
            <person name="Sinha P."/>
            <person name="Wohldmann P.E."/>
            <person name="Cook L.L."/>
            <person name="Hickenbotham M.T."/>
            <person name="Eldred J."/>
            <person name="Williams D."/>
            <person name="Jones T.A."/>
            <person name="She X."/>
            <person name="Ciccarelli F.D."/>
            <person name="Izaurralde E."/>
            <person name="Taylor J."/>
            <person name="Schmutz J."/>
            <person name="Myers R.M."/>
            <person name="Cox D.R."/>
            <person name="Huang X."/>
            <person name="McPherson J.D."/>
            <person name="Mardis E.R."/>
            <person name="Clifton S.W."/>
            <person name="Warren W.C."/>
            <person name="Chinwalla A.T."/>
            <person name="Eddy S.R."/>
            <person name="Marra M.A."/>
            <person name="Ovcharenko I."/>
            <person name="Furey T.S."/>
            <person name="Miller W."/>
            <person name="Eichler E.E."/>
            <person name="Bork P."/>
            <person name="Suyama M."/>
            <person name="Torrents D."/>
            <person name="Waterston R.H."/>
            <person name="Wilson R.K."/>
        </authorList>
    </citation>
    <scope>NUCLEOTIDE SEQUENCE [LARGE SCALE GENOMIC DNA]</scope>
</reference>
<proteinExistence type="predicted"/>
<feature type="region of interest" description="Disordered" evidence="1">
    <location>
        <begin position="31"/>
        <end position="56"/>
    </location>
</feature>
<reference evidence="2 3" key="1">
    <citation type="journal article" date="2001" name="Nature">
        <title>Initial sequencing and analysis of the human genome.</title>
        <authorList>
            <consortium name="International Human Genome Sequencing Consortium"/>
            <person name="Lander E.S."/>
            <person name="Linton L.M."/>
            <person name="Birren B."/>
            <person name="Nusbaum C."/>
            <person name="Zody M.C."/>
            <person name="Baldwin J."/>
            <person name="Devon K."/>
            <person name="Dewar K."/>
            <person name="Doyle M."/>
            <person name="FitzHugh W."/>
            <person name="Funke R."/>
            <person name="Gage D."/>
            <person name="Harris K."/>
            <person name="Heaford A."/>
            <person name="Howland J."/>
            <person name="Kann L."/>
            <person name="Lehoczky J."/>
            <person name="LeVine R."/>
            <person name="McEwan P."/>
            <person name="McKernan K."/>
            <person name="Meldrim J."/>
            <person name="Mesirov J.P."/>
            <person name="Miranda C."/>
            <person name="Morris W."/>
            <person name="Naylor J."/>
            <person name="Raymond C."/>
            <person name="Rosetti M."/>
            <person name="Santos R."/>
            <person name="Sheridan A."/>
            <person name="Sougnez C."/>
            <person name="Stange-Thomann N."/>
            <person name="Stojanovic N."/>
            <person name="Subramanian A."/>
            <person name="Wyman D."/>
            <person name="Rogers J."/>
            <person name="Sulston J."/>
            <person name="Ainscough R."/>
            <person name="Beck S."/>
            <person name="Bentley D."/>
            <person name="Burton J."/>
            <person name="Clee C."/>
            <person name="Carter N."/>
            <person name="Coulson A."/>
            <person name="Deadman R."/>
            <person name="Deloukas P."/>
            <person name="Dunham A."/>
            <person name="Dunham I."/>
            <person name="Durbin R."/>
            <person name="French L."/>
            <person name="Grafham D."/>
            <person name="Gregory S."/>
            <person name="Hubbard T."/>
            <person name="Humphray S."/>
            <person name="Hunt A."/>
            <person name="Jones M."/>
            <person name="Lloyd C."/>
            <person name="McMurray A."/>
            <person name="Matthews L."/>
            <person name="Mercer S."/>
            <person name="Milne S."/>
            <person name="Mullikin J.C."/>
            <person name="Mungall A."/>
            <person name="Plumb R."/>
            <person name="Ross M."/>
            <person name="Shownkeen R."/>
            <person name="Sims S."/>
            <person name="Waterston R.H."/>
            <person name="Wilson R.K."/>
            <person name="Hillier L.W."/>
            <person name="McPherson J.D."/>
            <person name="Marra M.A."/>
            <person name="Mardis E.R."/>
            <person name="Fulton L.A."/>
            <person name="Chinwalla A.T."/>
            <person name="Pepin K.H."/>
            <person name="Gish W.R."/>
            <person name="Chissoe S.L."/>
            <person name="Wendl M.C."/>
            <person name="Delehaunty K.D."/>
            <person name="Miner T.L."/>
            <person name="Delehaunty A."/>
            <person name="Kramer J.B."/>
            <person name="Cook L.L."/>
            <person name="Fulton R.S."/>
            <person name="Johnson D.L."/>
            <person name="Minx P.J."/>
            <person name="Clifton S.W."/>
            <person name="Hawkins T."/>
            <person name="Branscomb E."/>
            <person name="Predki P."/>
            <person name="Richardson P."/>
            <person name="Wenning S."/>
            <person name="Slezak T."/>
            <person name="Doggett N."/>
            <person name="Cheng J.F."/>
            <person name="Olsen A."/>
            <person name="Lucas S."/>
            <person name="Elkin C."/>
            <person name="Uberbacher E."/>
            <person name="Frazier M."/>
            <person name="Gibbs R.A."/>
            <person name="Muzny D.M."/>
            <person name="Scherer S.E."/>
            <person name="Bouck J.B."/>
            <person name="Sodergren E.J."/>
            <person name="Worley K.C."/>
            <person name="Rives C.M."/>
            <person name="Gorrell J.H."/>
            <person name="Metzker M.L."/>
            <person name="Naylor S.L."/>
            <person name="Kucherlapati R.S."/>
            <person name="Nelson D.L."/>
            <person name="Weinstock G.M."/>
            <person name="Sakaki Y."/>
            <person name="Fujiyama A."/>
            <person name="Hattori M."/>
            <person name="Yada T."/>
            <person name="Toyoda A."/>
            <person name="Itoh T."/>
            <person name="Kawagoe C."/>
            <person name="Watanabe H."/>
            <person name="Totoki Y."/>
            <person name="Taylor T."/>
            <person name="Weissenbach J."/>
            <person name="Heilig R."/>
            <person name="Saurin W."/>
            <person name="Artiguenave F."/>
            <person name="Brottier P."/>
            <person name="Bruls T."/>
            <person name="Pelletier E."/>
            <person name="Robert C."/>
            <person name="Wincker P."/>
            <person name="Smith D.R."/>
            <person name="Doucette-Stamm L."/>
            <person name="Rubenfield M."/>
            <person name="Weinstock K."/>
            <person name="Lee H.M."/>
            <person name="Dubois J."/>
            <person name="Rosenthal A."/>
            <person name="Platzer M."/>
            <person name="Nyakatura G."/>
            <person name="Taudien S."/>
            <person name="Rump A."/>
            <person name="Yang H."/>
            <person name="Yu J."/>
            <person name="Wang J."/>
            <person name="Huang G."/>
            <person name="Gu J."/>
            <person name="Hood L."/>
            <person name="Rowen L."/>
            <person name="Madan A."/>
            <person name="Qin S."/>
            <person name="Davis R.W."/>
            <person name="Federspiel N.A."/>
            <person name="Abola A.P."/>
            <person name="Proctor M.J."/>
            <person name="Myers R.M."/>
            <person name="Schmutz J."/>
            <person name="Dickson M."/>
            <person name="Grimwood J."/>
            <person name="Cox D.R."/>
            <person name="Olson M.V."/>
            <person name="Kaul R."/>
            <person name="Raymond C."/>
            <person name="Shimizu N."/>
            <person name="Kawasaki K."/>
            <person name="Minoshima S."/>
            <person name="Evans G.A."/>
            <person name="Athanasiou M."/>
            <person name="Schultz R."/>
            <person name="Roe B.A."/>
            <person name="Chen F."/>
            <person name="Pan H."/>
            <person name="Ramser J."/>
            <person name="Lehrach H."/>
            <person name="Reinhardt R."/>
            <person name="McCombie W.R."/>
            <person name="de la Bastide M."/>
            <person name="Dedhia N."/>
            <person name="Blocker H."/>
            <person name="Hornischer K."/>
            <person name="Nordsiek G."/>
            <person name="Agarwala R."/>
            <person name="Aravind L."/>
            <person name="Bailey J.A."/>
            <person name="Bateman A."/>
            <person name="Batzoglou S."/>
            <person name="Birney E."/>
            <person name="Bork P."/>
            <person name="Brown D.G."/>
            <person name="Burge C.B."/>
            <person name="Cerutti L."/>
            <person name="Chen H.C."/>
            <person name="Church D."/>
            <person name="Clamp M."/>
            <person name="Copley R.R."/>
            <person name="Doerks T."/>
            <person name="Eddy S.R."/>
            <person name="Eichler E.E."/>
            <person name="Furey T.S."/>
            <person name="Galagan J."/>
            <person name="Gilbert J.G."/>
            <person name="Harmon C."/>
            <person name="Hayashizaki Y."/>
            <person name="Haussler D."/>
            <person name="Hermjakob H."/>
            <person name="Hokamp K."/>
            <person name="Jang W."/>
            <person name="Johnson L.S."/>
            <person name="Jones T.A."/>
            <person name="Kasif S."/>
            <person name="Kaspryzk A."/>
            <person name="Kennedy S."/>
            <person name="Kent W.J."/>
            <person name="Kitts P."/>
            <person name="Koonin E.V."/>
            <person name="Korf I."/>
            <person name="Kulp D."/>
            <person name="Lancet D."/>
            <person name="Lowe T.M."/>
            <person name="McLysaght A."/>
            <person name="Mikkelsen T."/>
            <person name="Moran J.V."/>
            <person name="Mulder N."/>
            <person name="Pollara V.J."/>
            <person name="Ponting C.P."/>
            <person name="Schuler G."/>
            <person name="Schultz J."/>
            <person name="Slater G."/>
            <person name="Smit A.F."/>
            <person name="Stupka E."/>
            <person name="Szustakowski J."/>
            <person name="Thierry-Mieg D."/>
            <person name="Thierry-Mieg J."/>
            <person name="Wagner L."/>
            <person name="Wallis J."/>
            <person name="Wheeler R."/>
            <person name="Williams A."/>
            <person name="Wolf Y.I."/>
            <person name="Wolfe K.H."/>
            <person name="Yang S.P."/>
            <person name="Yeh R.F."/>
            <person name="Collins F."/>
            <person name="Guyer M.S."/>
            <person name="Peterson J."/>
            <person name="Felsenfeld A."/>
            <person name="Wetterstrand K.A."/>
            <person name="Patrinos A."/>
            <person name="Morgan M.J."/>
            <person name="de Jong P."/>
            <person name="Catanese J.J."/>
            <person name="Osoegawa K."/>
            <person name="Shizuya H."/>
            <person name="Choi S."/>
            <person name="Chen Y.J."/>
        </authorList>
    </citation>
    <scope>NUCLEOTIDE SEQUENCE [LARGE SCALE GENOMIC DNA]</scope>
</reference>
<dbReference type="HGNC" id="HGNC:27740">
    <property type="gene designation" value="FAM200B"/>
</dbReference>
<accession>A0A6Q8PFA1</accession>